<accession>A0A553PR98</accession>
<comment type="caution">
    <text evidence="2">The sequence shown here is derived from an EMBL/GenBank/DDBJ whole genome shotgun (WGS) entry which is preliminary data.</text>
</comment>
<feature type="region of interest" description="Disordered" evidence="1">
    <location>
        <begin position="1"/>
        <end position="20"/>
    </location>
</feature>
<feature type="compositionally biased region" description="Polar residues" evidence="1">
    <location>
        <begin position="121"/>
        <end position="146"/>
    </location>
</feature>
<evidence type="ECO:0000313" key="2">
    <source>
        <dbReference type="EMBL" id="TRY80204.1"/>
    </source>
</evidence>
<keyword evidence="3" id="KW-1185">Reference proteome</keyword>
<name>A0A553PR98_9TELE</name>
<gene>
    <name evidence="2" type="ORF">DNTS_017763</name>
</gene>
<dbReference type="Proteomes" id="UP000316079">
    <property type="component" value="Unassembled WGS sequence"/>
</dbReference>
<sequence length="219" mass="24901">MTADLRSDQPSAADLSRTRQSRSCLLPDLRRSHSLKYTTSSESVHSLIQRLSPAPGVTPHPPPLSLYLLNTCPGTNLTSMIQQMFQFPLNEEKYIQGSYPFINEDSDIFPVNVKCKTASGQTSSDVSASANHREGQNCSNPRSTTEAGHRYKTHTELIKQKLDQIKADMQEIYNFHLGQRPQRKAYHPFVWNSLRPYKDTTEIDHILKMRDLRGRQASN</sequence>
<dbReference type="EMBL" id="SRMA01026653">
    <property type="protein sequence ID" value="TRY80204.1"/>
    <property type="molecule type" value="Genomic_DNA"/>
</dbReference>
<feature type="region of interest" description="Disordered" evidence="1">
    <location>
        <begin position="121"/>
        <end position="149"/>
    </location>
</feature>
<dbReference type="OrthoDB" id="5975019at2759"/>
<evidence type="ECO:0000256" key="1">
    <source>
        <dbReference type="SAM" id="MobiDB-lite"/>
    </source>
</evidence>
<proteinExistence type="predicted"/>
<protein>
    <submittedName>
        <fullName evidence="2">Uncharacterized protein</fullName>
    </submittedName>
</protein>
<organism evidence="2 3">
    <name type="scientific">Danionella cerebrum</name>
    <dbReference type="NCBI Taxonomy" id="2873325"/>
    <lineage>
        <taxon>Eukaryota</taxon>
        <taxon>Metazoa</taxon>
        <taxon>Chordata</taxon>
        <taxon>Craniata</taxon>
        <taxon>Vertebrata</taxon>
        <taxon>Euteleostomi</taxon>
        <taxon>Actinopterygii</taxon>
        <taxon>Neopterygii</taxon>
        <taxon>Teleostei</taxon>
        <taxon>Ostariophysi</taxon>
        <taxon>Cypriniformes</taxon>
        <taxon>Danionidae</taxon>
        <taxon>Danioninae</taxon>
        <taxon>Danionella</taxon>
    </lineage>
</organism>
<reference evidence="2 3" key="1">
    <citation type="journal article" date="2019" name="Sci. Data">
        <title>Hybrid genome assembly and annotation of Danionella translucida.</title>
        <authorList>
            <person name="Kadobianskyi M."/>
            <person name="Schulze L."/>
            <person name="Schuelke M."/>
            <person name="Judkewitz B."/>
        </authorList>
    </citation>
    <scope>NUCLEOTIDE SEQUENCE [LARGE SCALE GENOMIC DNA]</scope>
    <source>
        <strain evidence="2 3">Bolton</strain>
    </source>
</reference>
<dbReference type="AlphaFoldDB" id="A0A553PR98"/>
<evidence type="ECO:0000313" key="3">
    <source>
        <dbReference type="Proteomes" id="UP000316079"/>
    </source>
</evidence>